<feature type="region of interest" description="Disordered" evidence="1">
    <location>
        <begin position="719"/>
        <end position="765"/>
    </location>
</feature>
<dbReference type="Pfam" id="PF20151">
    <property type="entry name" value="DUF6533"/>
    <property type="match status" value="1"/>
</dbReference>
<feature type="transmembrane region" description="Helical" evidence="2">
    <location>
        <begin position="263"/>
        <end position="281"/>
    </location>
</feature>
<name>A0A8H5H0Q4_9AGAR</name>
<dbReference type="PANTHER" id="PTHR35711">
    <property type="entry name" value="EXPRESSED PROTEIN"/>
    <property type="match status" value="1"/>
</dbReference>
<feature type="region of interest" description="Disordered" evidence="1">
    <location>
        <begin position="1052"/>
        <end position="1126"/>
    </location>
</feature>
<feature type="compositionally biased region" description="Acidic residues" evidence="1">
    <location>
        <begin position="653"/>
        <end position="669"/>
    </location>
</feature>
<evidence type="ECO:0000313" key="4">
    <source>
        <dbReference type="EMBL" id="KAF5374704.1"/>
    </source>
</evidence>
<feature type="transmembrane region" description="Helical" evidence="2">
    <location>
        <begin position="208"/>
        <end position="233"/>
    </location>
</feature>
<comment type="caution">
    <text evidence="4">The sequence shown here is derived from an EMBL/GenBank/DDBJ whole genome shotgun (WGS) entry which is preliminary data.</text>
</comment>
<feature type="compositionally biased region" description="Low complexity" evidence="1">
    <location>
        <begin position="872"/>
        <end position="898"/>
    </location>
</feature>
<evidence type="ECO:0000256" key="2">
    <source>
        <dbReference type="SAM" id="Phobius"/>
    </source>
</evidence>
<organism evidence="4 5">
    <name type="scientific">Tricholomella constricta</name>
    <dbReference type="NCBI Taxonomy" id="117010"/>
    <lineage>
        <taxon>Eukaryota</taxon>
        <taxon>Fungi</taxon>
        <taxon>Dikarya</taxon>
        <taxon>Basidiomycota</taxon>
        <taxon>Agaricomycotina</taxon>
        <taxon>Agaricomycetes</taxon>
        <taxon>Agaricomycetidae</taxon>
        <taxon>Agaricales</taxon>
        <taxon>Tricholomatineae</taxon>
        <taxon>Lyophyllaceae</taxon>
        <taxon>Tricholomella</taxon>
    </lineage>
</organism>
<feature type="compositionally biased region" description="Basic and acidic residues" evidence="1">
    <location>
        <begin position="1259"/>
        <end position="1270"/>
    </location>
</feature>
<feature type="transmembrane region" description="Helical" evidence="2">
    <location>
        <begin position="101"/>
        <end position="121"/>
    </location>
</feature>
<feature type="compositionally biased region" description="Low complexity" evidence="1">
    <location>
        <begin position="1331"/>
        <end position="1351"/>
    </location>
</feature>
<feature type="transmembrane region" description="Helical" evidence="2">
    <location>
        <begin position="133"/>
        <end position="154"/>
    </location>
</feature>
<feature type="compositionally biased region" description="Acidic residues" evidence="1">
    <location>
        <begin position="1069"/>
        <end position="1097"/>
    </location>
</feature>
<dbReference type="OrthoDB" id="3158970at2759"/>
<evidence type="ECO:0000256" key="1">
    <source>
        <dbReference type="SAM" id="MobiDB-lite"/>
    </source>
</evidence>
<feature type="compositionally biased region" description="Basic residues" evidence="1">
    <location>
        <begin position="1216"/>
        <end position="1250"/>
    </location>
</feature>
<keyword evidence="5" id="KW-1185">Reference proteome</keyword>
<evidence type="ECO:0000259" key="3">
    <source>
        <dbReference type="Pfam" id="PF20151"/>
    </source>
</evidence>
<keyword evidence="2" id="KW-0812">Transmembrane</keyword>
<accession>A0A8H5H0Q4</accession>
<feature type="region of interest" description="Disordered" evidence="1">
    <location>
        <begin position="645"/>
        <end position="669"/>
    </location>
</feature>
<feature type="domain" description="DUF6533" evidence="3">
    <location>
        <begin position="25"/>
        <end position="69"/>
    </location>
</feature>
<feature type="region of interest" description="Disordered" evidence="1">
    <location>
        <begin position="1140"/>
        <end position="1351"/>
    </location>
</feature>
<dbReference type="PANTHER" id="PTHR35711:SF1">
    <property type="entry name" value="ECTODERMAL, ISOFORM F"/>
    <property type="match status" value="1"/>
</dbReference>
<dbReference type="EMBL" id="JAACJP010000035">
    <property type="protein sequence ID" value="KAF5374704.1"/>
    <property type="molecule type" value="Genomic_DNA"/>
</dbReference>
<evidence type="ECO:0000313" key="5">
    <source>
        <dbReference type="Proteomes" id="UP000565441"/>
    </source>
</evidence>
<proteinExistence type="predicted"/>
<feature type="compositionally biased region" description="Basic and acidic residues" evidence="1">
    <location>
        <begin position="853"/>
        <end position="868"/>
    </location>
</feature>
<reference evidence="4 5" key="1">
    <citation type="journal article" date="2020" name="ISME J.">
        <title>Uncovering the hidden diversity of litter-decomposition mechanisms in mushroom-forming fungi.</title>
        <authorList>
            <person name="Floudas D."/>
            <person name="Bentzer J."/>
            <person name="Ahren D."/>
            <person name="Johansson T."/>
            <person name="Persson P."/>
            <person name="Tunlid A."/>
        </authorList>
    </citation>
    <scope>NUCLEOTIDE SEQUENCE [LARGE SCALE GENOMIC DNA]</scope>
    <source>
        <strain evidence="4 5">CBS 661.87</strain>
    </source>
</reference>
<feature type="compositionally biased region" description="Acidic residues" evidence="1">
    <location>
        <begin position="1052"/>
        <end position="1061"/>
    </location>
</feature>
<keyword evidence="2" id="KW-0472">Membrane</keyword>
<feature type="compositionally biased region" description="Acidic residues" evidence="1">
    <location>
        <begin position="1104"/>
        <end position="1118"/>
    </location>
</feature>
<feature type="compositionally biased region" description="Acidic residues" evidence="1">
    <location>
        <begin position="744"/>
        <end position="757"/>
    </location>
</feature>
<feature type="transmembrane region" description="Helical" evidence="2">
    <location>
        <begin position="59"/>
        <end position="81"/>
    </location>
</feature>
<feature type="compositionally biased region" description="Acidic residues" evidence="1">
    <location>
        <begin position="1307"/>
        <end position="1325"/>
    </location>
</feature>
<gene>
    <name evidence="4" type="ORF">D9615_008967</name>
</gene>
<keyword evidence="2" id="KW-1133">Transmembrane helix</keyword>
<protein>
    <recommendedName>
        <fullName evidence="3">DUF6533 domain-containing protein</fullName>
    </recommendedName>
</protein>
<feature type="region of interest" description="Disordered" evidence="1">
    <location>
        <begin position="853"/>
        <end position="931"/>
    </location>
</feature>
<dbReference type="Proteomes" id="UP000565441">
    <property type="component" value="Unassembled WGS sequence"/>
</dbReference>
<sequence length="1351" mass="149460">MALATSTETQWDLQDAVRGNRVCNYSGVVAFTFTMHEWLSSAQEEAEQIWKRPRTGLKFLYVFLRVLSLGTQLFPVVLSLAPFSTSLLSHSARTCRVVVGFQGAASQVLMLGVQIVLLMRVDALYYKHVKLRLVLRALYVAEVVEMCVVFVFAMPKIEYGLNCLVTYFPPEFAAAFFLPPMGMDSILFALTMVKFYQAIREGWGREPVIYRFLQDGIWAFALPFCLFLLLLCLELREFMTRYAAIVTVNFMCMAFLPGPVSSIAYSWVIAIPAFAGCRLILNMSHLLKSRRSEGPSTYPEQDFMISGSENQRTDHRARLADIASSMTSTMSSSTQVYKGKVAHRSWQQLPEELVRHIATFYLWDISAKSYCPQTWDTRENWHHRMLYVALRDANDLEHHLMSICPQWHAAIQHHLFWQQAIALIDPGDVLAHHAVIHPKNAALNSSSAPAQPTKLSPYRHFRNITNCSCLVCRLNSPATTIGLTTAKRYLHTPYLRTIALCREHDRRPAAFCGLCLRAAPVFENNLIAAGPQAAAVAVAQQNLIGVMDNDDKDTFPAVEATCRTCRLEWLWKRAGEHPKDRDAIGGGKLLSDDWETRNVVDSFLDLSEGNVKDVLLLAREKLWLRTNTRLQDILLQALAASRFNAGRGGYEGEGPEDEQDEDEEDEEDDIEIMQNEEAGARELALGDWARARILDGHWLSPADAWYEHSVPGQPGHVRAVHPCPWTRDASSFGSSPPVPRGGDGEDDEEKEEEEDEDVHPRRATLRAEIPPTYGLCEQAFVAHQRQMKVVLIGALRNLVRKIIIECQTPGAGHRVEDPAIRAAKMTMEEVLRELREEEGVWFDGFDWVERRMNDSRERERETKARSGEDDSSASSTTSGSRSSNGTSPVLSTTTLQTTPSPPPTIENRNKKEREGEEAEASAAAPAPTPVPVPVSVPPVQVMISVAPVLDPPKLLRPIPYIPTTASHFPPYTIEALKSVWREACAPLYHCRCSICLRAAATAALANAGAGAGKGQGPPSVVPTQAQAQAQQTPVPLPVQPGEETVVRLEEVDGEDEIEVEVLEGGGYDAYEDEVDDDDEGEEDEEATEAEVGYEELESVSGASEGEEEDCEEGEEEEVVAVTTTAPSVLLIPRPRKRSCDELEARVDSEEDGEKEGKGRGGSPPLSAHSEDGSGRRSGTPPKRARTDTGESVRSGTGTGTGTGRGMATPEPEPGLGRRHKHHHHHHRNHLAAHAHHNHHHHHPEPHHPHSHPQAVEESESPRRMRKRSSEELEDLGDESCVNKKKMKVGSGKGKGNAVVSRTPESVAEGEDEDEGEGEGQVEGEESPPPTSEVSESRPSSESVMSLSLSLA</sequence>
<dbReference type="InterPro" id="IPR045340">
    <property type="entry name" value="DUF6533"/>
</dbReference>